<keyword evidence="2" id="KW-1133">Transmembrane helix</keyword>
<dbReference type="Proteomes" id="UP001305815">
    <property type="component" value="Chromosome"/>
</dbReference>
<keyword evidence="2" id="KW-0472">Membrane</keyword>
<proteinExistence type="predicted"/>
<dbReference type="EMBL" id="AP027742">
    <property type="protein sequence ID" value="BDZ76731.1"/>
    <property type="molecule type" value="Genomic_DNA"/>
</dbReference>
<organism evidence="4 5">
    <name type="scientific">Claveliimonas bilis</name>
    <dbReference type="NCBI Taxonomy" id="3028070"/>
    <lineage>
        <taxon>Bacteria</taxon>
        <taxon>Bacillati</taxon>
        <taxon>Bacillota</taxon>
        <taxon>Clostridia</taxon>
        <taxon>Lachnospirales</taxon>
        <taxon>Lachnospiraceae</taxon>
        <taxon>Claveliimonas</taxon>
    </lineage>
</organism>
<sequence length="522" mass="55120">MKQVKKIAAAVLMMTVIWGIVSPTPLKAAASQLEVSVPDNKVLTYKQGDKKEFKVCIANTGESDLTKITVVPKLRNSGDKWPFQTEYQSYSQTIETLEAGKSGEVSFDFTARKNADAGRYTLSFDISAFGEEGEEVLNTSSFYVNIAAKEQQKPQTGGDKKPASPQGSDQMGAGSGNSGSAGNSGSTDGFLDGNSSQLLAAAGGFDNGAVTGGGGEGNTSGSVPRVIVTGFDTNPAEVKAGSNFTLTIHLKNTSKATRVSNMLFDLEAPSEGSDEQTTSPAFLPSSGSSSIYLDGIKAGGTADISIQLNAKADLVQKPYSINLSMKYEDGNAAQVEAASSLSIPVKQDARFEMSDFEITPATIAAGEEANITSSLYNLGRVKLYNVKAVFEGEGIKKEEIFLGNVEPGASTDIDAMLEGTEPTSGMKDMKMTLSYEDEAGQVATAEKTFQLEITEMEDTAAMTDFSNTEEEKGFPVIPVAVAAVILAAAAAVIVVRKGKKKKMDALEEEGLLDELDRSSENE</sequence>
<evidence type="ECO:0000256" key="3">
    <source>
        <dbReference type="SAM" id="SignalP"/>
    </source>
</evidence>
<feature type="region of interest" description="Disordered" evidence="1">
    <location>
        <begin position="500"/>
        <end position="522"/>
    </location>
</feature>
<evidence type="ECO:0000256" key="2">
    <source>
        <dbReference type="SAM" id="Phobius"/>
    </source>
</evidence>
<accession>A0ABM8I3N3</accession>
<dbReference type="RefSeq" id="WP_316266316.1">
    <property type="nucleotide sequence ID" value="NZ_AP027742.1"/>
</dbReference>
<feature type="transmembrane region" description="Helical" evidence="2">
    <location>
        <begin position="476"/>
        <end position="495"/>
    </location>
</feature>
<keyword evidence="5" id="KW-1185">Reference proteome</keyword>
<feature type="region of interest" description="Disordered" evidence="1">
    <location>
        <begin position="150"/>
        <end position="193"/>
    </location>
</feature>
<keyword evidence="3" id="KW-0732">Signal</keyword>
<gene>
    <name evidence="4" type="ORF">Lac1_09140</name>
</gene>
<protein>
    <submittedName>
        <fullName evidence="4">Uncharacterized protein</fullName>
    </submittedName>
</protein>
<dbReference type="Gene3D" id="2.60.40.10">
    <property type="entry name" value="Immunoglobulins"/>
    <property type="match status" value="1"/>
</dbReference>
<dbReference type="PANTHER" id="PTHR35902">
    <property type="entry name" value="S-LAYER DOMAIN-LIKE PROTEIN-RELATED"/>
    <property type="match status" value="1"/>
</dbReference>
<dbReference type="InterPro" id="IPR013783">
    <property type="entry name" value="Ig-like_fold"/>
</dbReference>
<feature type="signal peptide" evidence="3">
    <location>
        <begin position="1"/>
        <end position="28"/>
    </location>
</feature>
<evidence type="ECO:0000256" key="1">
    <source>
        <dbReference type="SAM" id="MobiDB-lite"/>
    </source>
</evidence>
<name>A0ABM8I3N3_9FIRM</name>
<reference evidence="5" key="1">
    <citation type="journal article" date="2023" name="Int. J. Syst. Evol. Microbiol.">
        <title>Claveliimonas bilis gen. nov., sp. nov., deoxycholic acid-producing bacteria isolated from human faeces, and reclassification of Sellimonas monacensis Zenner et al. 2021 as Claveliimonas monacensis comb. nov.</title>
        <authorList>
            <person name="Hisatomi A."/>
            <person name="Kastawa N.W.E.P.G."/>
            <person name="Song I."/>
            <person name="Ohkuma M."/>
            <person name="Fukiya S."/>
            <person name="Sakamoto M."/>
        </authorList>
    </citation>
    <scope>NUCLEOTIDE SEQUENCE [LARGE SCALE GENOMIC DNA]</scope>
    <source>
        <strain evidence="5">12BBH14</strain>
    </source>
</reference>
<evidence type="ECO:0000313" key="5">
    <source>
        <dbReference type="Proteomes" id="UP001305815"/>
    </source>
</evidence>
<keyword evidence="2" id="KW-0812">Transmembrane</keyword>
<feature type="chain" id="PRO_5045553904" evidence="3">
    <location>
        <begin position="29"/>
        <end position="522"/>
    </location>
</feature>
<evidence type="ECO:0000313" key="4">
    <source>
        <dbReference type="EMBL" id="BDZ76731.1"/>
    </source>
</evidence>